<sequence>MDQPVERREDRKPHCLHRVSSAITRSLEGGFFHVGYFVGEYPVLTIILSLVICGLCGIGMKTFKETTGSENLWVPQASRVINEKAWVDRVFPEETRFVNVVVESKADVLTPKFLRAMLDYYSKSIGITVSGLKFENFCVRVGSMCRATSLLELWNYNVSVIRALTRDQILDTVNNVTVSPLFGYEVATLLGGELTSNNGRIERATATQITWVTKRETEASTEATVKTWESKMIELANRGHPDIDATFVYASRSFDDEGYGAVDKDITLLTAGFSIVFVFVMLSLGKFNLLEQKIYISLAGMICVGLSILFAYGLATAMDLIYSPIQSIMPFMLLGIGVDDMFVVIEAWKNLSPEENRLSVPNKIATTLKLAGVSITVTSLTDAVAFGVGASTVIPSLSAFCLYAVLGIIALLGLVATFFSACLALDERRRRANRDACIPCFTHKNYTPNSCSQNSSFLQIFFAKFYGPFLMKLPVKVGVIVITLAVFVVNVWSFTELEQEFKLATYIPSDSYAYKYFIAKEGLFESEGVATAVYCGEFGYQSHRDNLDSMYQQLTQNWGIQNGTINAWFFKYHTWLNQSGISPTTEQAYIDNLQSFFGDPAGRSLAHFVKFDDDSSPTVIQGSYITLRHTLQPTTARGIEAMDSLRAVVDGAGLPTYPDSSSLPSHKCFAYTPSYMSYETNRVLKEELYRNLALAGVSVLLVTFILIANPWTSLLVFLCVIFTVVDVAGSLQFWGTTIDTASSILLTLCVGLAVDYSAHIGHTFMTISGPRTERTIATLRNMGPAVFNGGFSTFLAFVLLADSASYGFLVFFRVFSTVVLFGLFHGLTFLPVLLSIVGPPAYLHADIIPKSRELTIRPKRNGKSNSMSTSPGNGNARHIEVMDLSPRSQHAYDGPFTLRPDNEAVLFTPRGSSVYIPAPDY</sequence>
<accession>A0ABD0K8L8</accession>
<dbReference type="PANTHER" id="PTHR10796">
    <property type="entry name" value="PATCHED-RELATED"/>
    <property type="match status" value="1"/>
</dbReference>
<keyword evidence="5" id="KW-1185">Reference proteome</keyword>
<keyword evidence="2" id="KW-0812">Transmembrane</keyword>
<feature type="transmembrane region" description="Helical" evidence="2">
    <location>
        <begin position="818"/>
        <end position="843"/>
    </location>
</feature>
<comment type="similarity">
    <text evidence="1">Belongs to the patched family.</text>
</comment>
<reference evidence="4 5" key="1">
    <citation type="journal article" date="2023" name="Sci. Data">
        <title>Genome assembly of the Korean intertidal mud-creeper Batillaria attramentaria.</title>
        <authorList>
            <person name="Patra A.K."/>
            <person name="Ho P.T."/>
            <person name="Jun S."/>
            <person name="Lee S.J."/>
            <person name="Kim Y."/>
            <person name="Won Y.J."/>
        </authorList>
    </citation>
    <scope>NUCLEOTIDE SEQUENCE [LARGE SCALE GENOMIC DNA]</scope>
    <source>
        <strain evidence="4">Wonlab-2016</strain>
    </source>
</reference>
<feature type="transmembrane region" description="Helical" evidence="2">
    <location>
        <begin position="714"/>
        <end position="735"/>
    </location>
</feature>
<dbReference type="InterPro" id="IPR000731">
    <property type="entry name" value="SSD"/>
</dbReference>
<feature type="transmembrane region" description="Helical" evidence="2">
    <location>
        <begin position="473"/>
        <end position="494"/>
    </location>
</feature>
<feature type="transmembrane region" description="Helical" evidence="2">
    <location>
        <begin position="402"/>
        <end position="425"/>
    </location>
</feature>
<feature type="domain" description="SSD" evidence="3">
    <location>
        <begin position="708"/>
        <end position="836"/>
    </location>
</feature>
<keyword evidence="2" id="KW-0472">Membrane</keyword>
<feature type="transmembrane region" description="Helical" evidence="2">
    <location>
        <begin position="688"/>
        <end position="707"/>
    </location>
</feature>
<dbReference type="EMBL" id="JACVVK020000226">
    <property type="protein sequence ID" value="KAK7483450.1"/>
    <property type="molecule type" value="Genomic_DNA"/>
</dbReference>
<dbReference type="Gene3D" id="1.20.1640.10">
    <property type="entry name" value="Multidrug efflux transporter AcrB transmembrane domain"/>
    <property type="match status" value="2"/>
</dbReference>
<comment type="caution">
    <text evidence="4">The sequence shown here is derived from an EMBL/GenBank/DDBJ whole genome shotgun (WGS) entry which is preliminary data.</text>
</comment>
<dbReference type="InterPro" id="IPR051697">
    <property type="entry name" value="Patched_domain-protein"/>
</dbReference>
<evidence type="ECO:0000313" key="4">
    <source>
        <dbReference type="EMBL" id="KAK7483450.1"/>
    </source>
</evidence>
<feature type="transmembrane region" description="Helical" evidence="2">
    <location>
        <begin position="266"/>
        <end position="288"/>
    </location>
</feature>
<evidence type="ECO:0000259" key="3">
    <source>
        <dbReference type="PROSITE" id="PS50156"/>
    </source>
</evidence>
<gene>
    <name evidence="4" type="ORF">BaRGS_00025249</name>
</gene>
<feature type="transmembrane region" description="Helical" evidence="2">
    <location>
        <begin position="294"/>
        <end position="315"/>
    </location>
</feature>
<dbReference type="SUPFAM" id="SSF82866">
    <property type="entry name" value="Multidrug efflux transporter AcrB transmembrane domain"/>
    <property type="match status" value="2"/>
</dbReference>
<protein>
    <recommendedName>
        <fullName evidence="3">SSD domain-containing protein</fullName>
    </recommendedName>
</protein>
<dbReference type="Proteomes" id="UP001519460">
    <property type="component" value="Unassembled WGS sequence"/>
</dbReference>
<dbReference type="Pfam" id="PF12349">
    <property type="entry name" value="Sterol-sensing"/>
    <property type="match status" value="1"/>
</dbReference>
<name>A0ABD0K8L8_9CAEN</name>
<dbReference type="InterPro" id="IPR053958">
    <property type="entry name" value="HMGCR/SNAP/NPC1-like_SSD"/>
</dbReference>
<keyword evidence="2" id="KW-1133">Transmembrane helix</keyword>
<dbReference type="AlphaFoldDB" id="A0ABD0K8L8"/>
<feature type="transmembrane region" description="Helical" evidence="2">
    <location>
        <begin position="41"/>
        <end position="60"/>
    </location>
</feature>
<evidence type="ECO:0000313" key="5">
    <source>
        <dbReference type="Proteomes" id="UP001519460"/>
    </source>
</evidence>
<evidence type="ECO:0000256" key="1">
    <source>
        <dbReference type="ARBA" id="ARBA00005585"/>
    </source>
</evidence>
<evidence type="ECO:0000256" key="2">
    <source>
        <dbReference type="SAM" id="Phobius"/>
    </source>
</evidence>
<feature type="transmembrane region" description="Helical" evidence="2">
    <location>
        <begin position="785"/>
        <end position="812"/>
    </location>
</feature>
<feature type="domain" description="SSD" evidence="3">
    <location>
        <begin position="265"/>
        <end position="425"/>
    </location>
</feature>
<proteinExistence type="inferred from homology"/>
<dbReference type="PROSITE" id="PS50156">
    <property type="entry name" value="SSD"/>
    <property type="match status" value="2"/>
</dbReference>
<organism evidence="4 5">
    <name type="scientific">Batillaria attramentaria</name>
    <dbReference type="NCBI Taxonomy" id="370345"/>
    <lineage>
        <taxon>Eukaryota</taxon>
        <taxon>Metazoa</taxon>
        <taxon>Spiralia</taxon>
        <taxon>Lophotrochozoa</taxon>
        <taxon>Mollusca</taxon>
        <taxon>Gastropoda</taxon>
        <taxon>Caenogastropoda</taxon>
        <taxon>Sorbeoconcha</taxon>
        <taxon>Cerithioidea</taxon>
        <taxon>Batillariidae</taxon>
        <taxon>Batillaria</taxon>
    </lineage>
</organism>
<dbReference type="PANTHER" id="PTHR10796:SF130">
    <property type="entry name" value="PATCHED DOMAIN-CONTAINING PROTEIN 3-LIKE PROTEIN"/>
    <property type="match status" value="1"/>
</dbReference>